<keyword evidence="3" id="KW-0378">Hydrolase</keyword>
<evidence type="ECO:0000256" key="4">
    <source>
        <dbReference type="SAM" id="Phobius"/>
    </source>
</evidence>
<accession>A0A2T1A6B1</accession>
<keyword evidence="7" id="KW-1185">Reference proteome</keyword>
<dbReference type="PANTHER" id="PTHR43343">
    <property type="entry name" value="PEPTIDASE S12"/>
    <property type="match status" value="1"/>
</dbReference>
<keyword evidence="4" id="KW-0812">Transmembrane</keyword>
<dbReference type="InterPro" id="IPR036034">
    <property type="entry name" value="PDZ_sf"/>
</dbReference>
<gene>
    <name evidence="6" type="ORF">CLV47_101218</name>
</gene>
<evidence type="ECO:0000256" key="2">
    <source>
        <dbReference type="ARBA" id="ARBA00022670"/>
    </source>
</evidence>
<dbReference type="InterPro" id="IPR001478">
    <property type="entry name" value="PDZ"/>
</dbReference>
<dbReference type="InterPro" id="IPR051201">
    <property type="entry name" value="Chloro_Bact_Ser_Proteases"/>
</dbReference>
<feature type="transmembrane region" description="Helical" evidence="4">
    <location>
        <begin position="12"/>
        <end position="32"/>
    </location>
</feature>
<dbReference type="PRINTS" id="PR00834">
    <property type="entry name" value="PROTEASES2C"/>
</dbReference>
<protein>
    <submittedName>
        <fullName evidence="6">Putative serine protease PepD</fullName>
    </submittedName>
</protein>
<dbReference type="EMBL" id="PVUE01000001">
    <property type="protein sequence ID" value="PRZ44094.1"/>
    <property type="molecule type" value="Genomic_DNA"/>
</dbReference>
<keyword evidence="4" id="KW-1133">Transmembrane helix</keyword>
<evidence type="ECO:0000256" key="3">
    <source>
        <dbReference type="ARBA" id="ARBA00022801"/>
    </source>
</evidence>
<evidence type="ECO:0000313" key="6">
    <source>
        <dbReference type="EMBL" id="PRZ44094.1"/>
    </source>
</evidence>
<evidence type="ECO:0000256" key="1">
    <source>
        <dbReference type="ARBA" id="ARBA00010541"/>
    </source>
</evidence>
<sequence>MTTDVRPSRIAIIVATVAALVAIAALITSITISRSGGSTGERGQQCAAVYVANKVMPSVVTIHVQDSSGSPAGTGSGEFLSKDGYVLTNNHVVSPGAAGGSVSIQLESGAEYQSQIVGRDPQTDIAVLKAKGSKFKPVTFAANPRVKVGAPVFAVGAPLGLSNTVTAGIVSGLNRTIRVPSDNGGTALLVAAIQTDAAINPGNSGGTLANCDGQLVGVPTAGATAPDSRGEPVAGSIGLGFAIPSDAARTVADELIKNGTVVHSYFGIAVAPIQVNSSTTGLYLVSVAPGGPAAQAQLRQGDVITRLDGTNARDADRIQAITLSKKPGDTVEVTYVRSGTKRTTTVTLAEQPATG</sequence>
<dbReference type="InterPro" id="IPR001940">
    <property type="entry name" value="Peptidase_S1C"/>
</dbReference>
<dbReference type="SUPFAM" id="SSF50156">
    <property type="entry name" value="PDZ domain-like"/>
    <property type="match status" value="1"/>
</dbReference>
<dbReference type="Pfam" id="PF13365">
    <property type="entry name" value="Trypsin_2"/>
    <property type="match status" value="1"/>
</dbReference>
<dbReference type="GO" id="GO:0006508">
    <property type="term" value="P:proteolysis"/>
    <property type="evidence" value="ECO:0007669"/>
    <property type="project" value="UniProtKB-KW"/>
</dbReference>
<feature type="domain" description="PDZ" evidence="5">
    <location>
        <begin position="250"/>
        <end position="339"/>
    </location>
</feature>
<dbReference type="Gene3D" id="2.40.10.10">
    <property type="entry name" value="Trypsin-like serine proteases"/>
    <property type="match status" value="2"/>
</dbReference>
<keyword evidence="2 6" id="KW-0645">Protease</keyword>
<dbReference type="SUPFAM" id="SSF50494">
    <property type="entry name" value="Trypsin-like serine proteases"/>
    <property type="match status" value="1"/>
</dbReference>
<dbReference type="PANTHER" id="PTHR43343:SF3">
    <property type="entry name" value="PROTEASE DO-LIKE 8, CHLOROPLASTIC"/>
    <property type="match status" value="1"/>
</dbReference>
<dbReference type="Gene3D" id="2.30.42.10">
    <property type="match status" value="1"/>
</dbReference>
<proteinExistence type="inferred from homology"/>
<organism evidence="6 7">
    <name type="scientific">Antricoccus suffuscus</name>
    <dbReference type="NCBI Taxonomy" id="1629062"/>
    <lineage>
        <taxon>Bacteria</taxon>
        <taxon>Bacillati</taxon>
        <taxon>Actinomycetota</taxon>
        <taxon>Actinomycetes</taxon>
        <taxon>Geodermatophilales</taxon>
        <taxon>Antricoccaceae</taxon>
        <taxon>Antricoccus</taxon>
    </lineage>
</organism>
<dbReference type="GO" id="GO:0004252">
    <property type="term" value="F:serine-type endopeptidase activity"/>
    <property type="evidence" value="ECO:0007669"/>
    <property type="project" value="InterPro"/>
</dbReference>
<dbReference type="InterPro" id="IPR043504">
    <property type="entry name" value="Peptidase_S1_PA_chymotrypsin"/>
</dbReference>
<dbReference type="InterPro" id="IPR009003">
    <property type="entry name" value="Peptidase_S1_PA"/>
</dbReference>
<dbReference type="AlphaFoldDB" id="A0A2T1A6B1"/>
<evidence type="ECO:0000313" key="7">
    <source>
        <dbReference type="Proteomes" id="UP000237752"/>
    </source>
</evidence>
<dbReference type="SMART" id="SM00228">
    <property type="entry name" value="PDZ"/>
    <property type="match status" value="1"/>
</dbReference>
<comment type="caution">
    <text evidence="6">The sequence shown here is derived from an EMBL/GenBank/DDBJ whole genome shotgun (WGS) entry which is preliminary data.</text>
</comment>
<dbReference type="Proteomes" id="UP000237752">
    <property type="component" value="Unassembled WGS sequence"/>
</dbReference>
<evidence type="ECO:0000259" key="5">
    <source>
        <dbReference type="PROSITE" id="PS50106"/>
    </source>
</evidence>
<dbReference type="OrthoDB" id="9758917at2"/>
<keyword evidence="4" id="KW-0472">Membrane</keyword>
<dbReference type="Pfam" id="PF13180">
    <property type="entry name" value="PDZ_2"/>
    <property type="match status" value="1"/>
</dbReference>
<reference evidence="6 7" key="1">
    <citation type="submission" date="2018-03" db="EMBL/GenBank/DDBJ databases">
        <title>Genomic Encyclopedia of Archaeal and Bacterial Type Strains, Phase II (KMG-II): from individual species to whole genera.</title>
        <authorList>
            <person name="Goeker M."/>
        </authorList>
    </citation>
    <scope>NUCLEOTIDE SEQUENCE [LARGE SCALE GENOMIC DNA]</scope>
    <source>
        <strain evidence="6 7">DSM 100065</strain>
    </source>
</reference>
<name>A0A2T1A6B1_9ACTN</name>
<dbReference type="RefSeq" id="WP_106347148.1">
    <property type="nucleotide sequence ID" value="NZ_PVUE01000001.1"/>
</dbReference>
<comment type="similarity">
    <text evidence="1">Belongs to the peptidase S1C family.</text>
</comment>
<dbReference type="PROSITE" id="PS50106">
    <property type="entry name" value="PDZ"/>
    <property type="match status" value="1"/>
</dbReference>